<dbReference type="EMBL" id="MPUH01000089">
    <property type="protein sequence ID" value="OMJ91098.1"/>
    <property type="molecule type" value="Genomic_DNA"/>
</dbReference>
<reference evidence="1 2" key="1">
    <citation type="submission" date="2016-11" db="EMBL/GenBank/DDBJ databases">
        <title>The macronuclear genome of Stentor coeruleus: a giant cell with tiny introns.</title>
        <authorList>
            <person name="Slabodnick M."/>
            <person name="Ruby J.G."/>
            <person name="Reiff S.B."/>
            <person name="Swart E.C."/>
            <person name="Gosai S."/>
            <person name="Prabakaran S."/>
            <person name="Witkowska E."/>
            <person name="Larue G.E."/>
            <person name="Fisher S."/>
            <person name="Freeman R.M."/>
            <person name="Gunawardena J."/>
            <person name="Chu W."/>
            <person name="Stover N.A."/>
            <person name="Gregory B.D."/>
            <person name="Nowacki M."/>
            <person name="Derisi J."/>
            <person name="Roy S.W."/>
            <person name="Marshall W.F."/>
            <person name="Sood P."/>
        </authorList>
    </citation>
    <scope>NUCLEOTIDE SEQUENCE [LARGE SCALE GENOMIC DNA]</scope>
    <source>
        <strain evidence="1">WM001</strain>
    </source>
</reference>
<dbReference type="OrthoDB" id="326758at2759"/>
<organism evidence="1 2">
    <name type="scientific">Stentor coeruleus</name>
    <dbReference type="NCBI Taxonomy" id="5963"/>
    <lineage>
        <taxon>Eukaryota</taxon>
        <taxon>Sar</taxon>
        <taxon>Alveolata</taxon>
        <taxon>Ciliophora</taxon>
        <taxon>Postciliodesmatophora</taxon>
        <taxon>Heterotrichea</taxon>
        <taxon>Heterotrichida</taxon>
        <taxon>Stentoridae</taxon>
        <taxon>Stentor</taxon>
    </lineage>
</organism>
<proteinExistence type="predicted"/>
<dbReference type="Proteomes" id="UP000187209">
    <property type="component" value="Unassembled WGS sequence"/>
</dbReference>
<gene>
    <name evidence="1" type="ORF">SteCoe_6463</name>
</gene>
<protein>
    <submittedName>
        <fullName evidence="1">Uncharacterized protein</fullName>
    </submittedName>
</protein>
<dbReference type="AlphaFoldDB" id="A0A1R2CQ16"/>
<comment type="caution">
    <text evidence="1">The sequence shown here is derived from an EMBL/GenBank/DDBJ whole genome shotgun (WGS) entry which is preliminary data.</text>
</comment>
<evidence type="ECO:0000313" key="1">
    <source>
        <dbReference type="EMBL" id="OMJ91098.1"/>
    </source>
</evidence>
<sequence length="312" mass="36189">MVSLELRKITPSPPGLSAQVTDALSIFSSLGISEISQTDLELTEFRKKNLDCTDCKKLFRLCEKILTQKHKVLACMIEMCELIQKEYCMRITTENELENLKNNPSLNSDMSLSSMRFGGLDNDSKIKDKKISELLEENKRLNISRIYNQKLICNLEKDNQNKLHQISILEKKIKDLELRPLSSCTECIEKDKENKNLAGHIQDLQKNIGFLNVKIVETNKLYSEKVNELQKLEIFNELLELIPEGNGRELRISIHKKICEIETDFIELTPNEESFDVIKAKYLQLPYLLKPIFDLTKQYEKSLQDIKKLLYS</sequence>
<evidence type="ECO:0000313" key="2">
    <source>
        <dbReference type="Proteomes" id="UP000187209"/>
    </source>
</evidence>
<keyword evidence="2" id="KW-1185">Reference proteome</keyword>
<name>A0A1R2CQ16_9CILI</name>
<accession>A0A1R2CQ16</accession>